<dbReference type="SMART" id="SM00420">
    <property type="entry name" value="HTH_DEOR"/>
    <property type="match status" value="1"/>
</dbReference>
<name>A0A0N9ZGR5_9RHOB</name>
<evidence type="ECO:0000256" key="2">
    <source>
        <dbReference type="ARBA" id="ARBA00023015"/>
    </source>
</evidence>
<dbReference type="SUPFAM" id="SSF100950">
    <property type="entry name" value="NagB/RpiA/CoA transferase-like"/>
    <property type="match status" value="1"/>
</dbReference>
<dbReference type="STRING" id="1397108.IMCC12053_1036"/>
<gene>
    <name evidence="4" type="ORF">IMCC12053_1036</name>
</gene>
<dbReference type="InterPro" id="IPR001034">
    <property type="entry name" value="DeoR_HTH"/>
</dbReference>
<dbReference type="GO" id="GO:0003700">
    <property type="term" value="F:DNA-binding transcription factor activity"/>
    <property type="evidence" value="ECO:0007669"/>
    <property type="project" value="InterPro"/>
</dbReference>
<dbReference type="PANTHER" id="PTHR30363">
    <property type="entry name" value="HTH-TYPE TRANSCRIPTIONAL REGULATOR SRLR-RELATED"/>
    <property type="match status" value="1"/>
</dbReference>
<sequence>MFAWERALGARVQGTRADAGERKDEMVSNFRQQEILELARQEGKVTVDGLAERYDVTVQTIRRDLSDLAETGRLKRVHGGAVVPSGVINIEYDERRRLNEAGKRSIGQACAGHIPNGASVFMNIGTSTEAVARSLLDHENLLVVTNNINIANILAANKSCEIIVAGGVLRRADGGIVGGLTVEMVKQFKFDYSVLGCSALDEDGDLLDFDGQEIMVSSTAIKRSREVMVVADHHKFQRKAPLTICSLCDVDILFTDAPLSSGLDEKCATWGTRVSVTSV</sequence>
<dbReference type="InterPro" id="IPR037171">
    <property type="entry name" value="NagB/RpiA_transferase-like"/>
</dbReference>
<dbReference type="Gene3D" id="1.10.10.10">
    <property type="entry name" value="Winged helix-like DNA-binding domain superfamily/Winged helix DNA-binding domain"/>
    <property type="match status" value="1"/>
</dbReference>
<dbReference type="Pfam" id="PF00455">
    <property type="entry name" value="DeoRC"/>
    <property type="match status" value="1"/>
</dbReference>
<dbReference type="SUPFAM" id="SSF46785">
    <property type="entry name" value="Winged helix' DNA-binding domain"/>
    <property type="match status" value="1"/>
</dbReference>
<protein>
    <submittedName>
        <fullName evidence="4">Glycerol-3-phosphate regulon repressor, DeoR family</fullName>
    </submittedName>
</protein>
<dbReference type="SMART" id="SM01134">
    <property type="entry name" value="DeoRC"/>
    <property type="match status" value="1"/>
</dbReference>
<evidence type="ECO:0000313" key="4">
    <source>
        <dbReference type="EMBL" id="ALI54984.1"/>
    </source>
</evidence>
<dbReference type="InterPro" id="IPR036390">
    <property type="entry name" value="WH_DNA-bd_sf"/>
</dbReference>
<dbReference type="PROSITE" id="PS51000">
    <property type="entry name" value="HTH_DEOR_2"/>
    <property type="match status" value="1"/>
</dbReference>
<dbReference type="KEGG" id="cmar:IMCC12053_1036"/>
<dbReference type="PANTHER" id="PTHR30363:SF4">
    <property type="entry name" value="GLYCEROL-3-PHOSPHATE REGULON REPRESSOR"/>
    <property type="match status" value="1"/>
</dbReference>
<keyword evidence="1" id="KW-0678">Repressor</keyword>
<organism evidence="4 5">
    <name type="scientific">Celeribacter marinus</name>
    <dbReference type="NCBI Taxonomy" id="1397108"/>
    <lineage>
        <taxon>Bacteria</taxon>
        <taxon>Pseudomonadati</taxon>
        <taxon>Pseudomonadota</taxon>
        <taxon>Alphaproteobacteria</taxon>
        <taxon>Rhodobacterales</taxon>
        <taxon>Roseobacteraceae</taxon>
        <taxon>Celeribacter</taxon>
    </lineage>
</organism>
<proteinExistence type="predicted"/>
<evidence type="ECO:0000256" key="1">
    <source>
        <dbReference type="ARBA" id="ARBA00022491"/>
    </source>
</evidence>
<accession>A0A0N9ZGR5</accession>
<dbReference type="AlphaFoldDB" id="A0A0N9ZGR5"/>
<dbReference type="InterPro" id="IPR050313">
    <property type="entry name" value="Carb_Metab_HTH_regulators"/>
</dbReference>
<keyword evidence="5" id="KW-1185">Reference proteome</keyword>
<dbReference type="Pfam" id="PF08220">
    <property type="entry name" value="HTH_DeoR"/>
    <property type="match status" value="1"/>
</dbReference>
<evidence type="ECO:0000313" key="5">
    <source>
        <dbReference type="Proteomes" id="UP000064920"/>
    </source>
</evidence>
<dbReference type="Gene3D" id="3.40.50.1360">
    <property type="match status" value="1"/>
</dbReference>
<keyword evidence="3" id="KW-0804">Transcription</keyword>
<dbReference type="PRINTS" id="PR00037">
    <property type="entry name" value="HTHLACR"/>
</dbReference>
<dbReference type="EMBL" id="CP012023">
    <property type="protein sequence ID" value="ALI54984.1"/>
    <property type="molecule type" value="Genomic_DNA"/>
</dbReference>
<dbReference type="PATRIC" id="fig|1397108.4.peg.1063"/>
<dbReference type="InterPro" id="IPR036388">
    <property type="entry name" value="WH-like_DNA-bd_sf"/>
</dbReference>
<keyword evidence="2" id="KW-0805">Transcription regulation</keyword>
<dbReference type="Proteomes" id="UP000064920">
    <property type="component" value="Chromosome"/>
</dbReference>
<dbReference type="InterPro" id="IPR014036">
    <property type="entry name" value="DeoR-like_C"/>
</dbReference>
<reference evidence="4 5" key="1">
    <citation type="submission" date="2015-05" db="EMBL/GenBank/DDBJ databases">
        <authorList>
            <person name="Wang D.B."/>
            <person name="Wang M."/>
        </authorList>
    </citation>
    <scope>NUCLEOTIDE SEQUENCE [LARGE SCALE GENOMIC DNA]</scope>
    <source>
        <strain evidence="4 5">IMCC 12053</strain>
    </source>
</reference>
<evidence type="ECO:0000256" key="3">
    <source>
        <dbReference type="ARBA" id="ARBA00023163"/>
    </source>
</evidence>